<comment type="caution">
    <text evidence="1">The sequence shown here is derived from an EMBL/GenBank/DDBJ whole genome shotgun (WGS) entry which is preliminary data.</text>
</comment>
<dbReference type="Proteomes" id="UP000016498">
    <property type="component" value="Unassembled WGS sequence"/>
</dbReference>
<organism evidence="1 2">
    <name type="scientific">Actinomyces johnsonii F0510</name>
    <dbReference type="NCBI Taxonomy" id="1227262"/>
    <lineage>
        <taxon>Bacteria</taxon>
        <taxon>Bacillati</taxon>
        <taxon>Actinomycetota</taxon>
        <taxon>Actinomycetes</taxon>
        <taxon>Actinomycetales</taxon>
        <taxon>Actinomycetaceae</taxon>
        <taxon>Actinomyces</taxon>
    </lineage>
</organism>
<protein>
    <submittedName>
        <fullName evidence="1">Uncharacterized protein</fullName>
    </submittedName>
</protein>
<reference evidence="1 2" key="1">
    <citation type="submission" date="2013-06" db="EMBL/GenBank/DDBJ databases">
        <authorList>
            <person name="Weinstock G."/>
            <person name="Sodergren E."/>
            <person name="Lobos E.A."/>
            <person name="Fulton L."/>
            <person name="Fulton R."/>
            <person name="Courtney L."/>
            <person name="Fronick C."/>
            <person name="O'Laughlin M."/>
            <person name="Godfrey J."/>
            <person name="Wilson R.M."/>
            <person name="Miner T."/>
            <person name="Farmer C."/>
            <person name="Delehaunty K."/>
            <person name="Cordes M."/>
            <person name="Minx P."/>
            <person name="Tomlinson C."/>
            <person name="Chen J."/>
            <person name="Wollam A."/>
            <person name="Pepin K.H."/>
            <person name="Bhonagiri V."/>
            <person name="Zhang X."/>
            <person name="Warren W."/>
            <person name="Mitreva M."/>
            <person name="Mardis E.R."/>
            <person name="Wilson R.K."/>
        </authorList>
    </citation>
    <scope>NUCLEOTIDE SEQUENCE [LARGE SCALE GENOMIC DNA]</scope>
    <source>
        <strain evidence="1 2">F0510</strain>
    </source>
</reference>
<sequence length="49" mass="5542">MRPWKDLRTGGRGIDVTRVETVLDWKRSGECRYGVPRSSFEGSPDPFGS</sequence>
<evidence type="ECO:0000313" key="2">
    <source>
        <dbReference type="Proteomes" id="UP000016498"/>
    </source>
</evidence>
<dbReference type="EMBL" id="AWSD01000214">
    <property type="protein sequence ID" value="ERH18111.1"/>
    <property type="molecule type" value="Genomic_DNA"/>
</dbReference>
<name>U1Q6G2_9ACTO</name>
<gene>
    <name evidence="1" type="ORF">HMPREF1549_02002</name>
</gene>
<dbReference type="HOGENOM" id="CLU_3131370_0_0_11"/>
<proteinExistence type="predicted"/>
<evidence type="ECO:0000313" key="1">
    <source>
        <dbReference type="EMBL" id="ERH18111.1"/>
    </source>
</evidence>
<dbReference type="AlphaFoldDB" id="U1Q6G2"/>
<accession>U1Q6G2</accession>